<dbReference type="PROSITE" id="PS50011">
    <property type="entry name" value="PROTEIN_KINASE_DOM"/>
    <property type="match status" value="1"/>
</dbReference>
<dbReference type="Proteomes" id="UP001161017">
    <property type="component" value="Unassembled WGS sequence"/>
</dbReference>
<dbReference type="InterPro" id="IPR000719">
    <property type="entry name" value="Prot_kinase_dom"/>
</dbReference>
<dbReference type="GO" id="GO:0005524">
    <property type="term" value="F:ATP binding"/>
    <property type="evidence" value="ECO:0007669"/>
    <property type="project" value="InterPro"/>
</dbReference>
<dbReference type="InterPro" id="IPR002035">
    <property type="entry name" value="VWF_A"/>
</dbReference>
<feature type="compositionally biased region" description="Basic and acidic residues" evidence="1">
    <location>
        <begin position="684"/>
        <end position="699"/>
    </location>
</feature>
<dbReference type="EMBL" id="JAPUFD010000020">
    <property type="protein sequence ID" value="MDI1492643.1"/>
    <property type="molecule type" value="Genomic_DNA"/>
</dbReference>
<gene>
    <name evidence="4" type="ORF">OHK93_004425</name>
</gene>
<protein>
    <recommendedName>
        <fullName evidence="6">Protein kinase domain-containing protein</fullName>
    </recommendedName>
</protein>
<dbReference type="AlphaFoldDB" id="A0AA43QU34"/>
<dbReference type="Gene3D" id="1.10.510.10">
    <property type="entry name" value="Transferase(Phosphotransferase) domain 1"/>
    <property type="match status" value="1"/>
</dbReference>
<evidence type="ECO:0000259" key="2">
    <source>
        <dbReference type="PROSITE" id="PS50011"/>
    </source>
</evidence>
<keyword evidence="5" id="KW-1185">Reference proteome</keyword>
<feature type="region of interest" description="Disordered" evidence="1">
    <location>
        <begin position="942"/>
        <end position="996"/>
    </location>
</feature>
<dbReference type="SUPFAM" id="SSF56112">
    <property type="entry name" value="Protein kinase-like (PK-like)"/>
    <property type="match status" value="1"/>
</dbReference>
<proteinExistence type="predicted"/>
<feature type="domain" description="VWFA" evidence="3">
    <location>
        <begin position="735"/>
        <end position="900"/>
    </location>
</feature>
<feature type="compositionally biased region" description="Acidic residues" evidence="1">
    <location>
        <begin position="942"/>
        <end position="956"/>
    </location>
</feature>
<name>A0AA43QU34_9LECA</name>
<dbReference type="PROSITE" id="PS50234">
    <property type="entry name" value="VWFA"/>
    <property type="match status" value="1"/>
</dbReference>
<evidence type="ECO:0008006" key="6">
    <source>
        <dbReference type="Google" id="ProtNLM"/>
    </source>
</evidence>
<reference evidence="4" key="1">
    <citation type="journal article" date="2023" name="Genome Biol. Evol.">
        <title>First Whole Genome Sequence and Flow Cytometry Genome Size Data for the Lichen-Forming Fungus Ramalina farinacea (Ascomycota).</title>
        <authorList>
            <person name="Llewellyn T."/>
            <person name="Mian S."/>
            <person name="Hill R."/>
            <person name="Leitch I.J."/>
            <person name="Gaya E."/>
        </authorList>
    </citation>
    <scope>NUCLEOTIDE SEQUENCE</scope>
    <source>
        <strain evidence="4">LIQ254RAFAR</strain>
    </source>
</reference>
<feature type="compositionally biased region" description="Basic and acidic residues" evidence="1">
    <location>
        <begin position="643"/>
        <end position="656"/>
    </location>
</feature>
<feature type="region of interest" description="Disordered" evidence="1">
    <location>
        <begin position="578"/>
        <end position="717"/>
    </location>
</feature>
<dbReference type="SMART" id="SM00220">
    <property type="entry name" value="S_TKc"/>
    <property type="match status" value="1"/>
</dbReference>
<dbReference type="PANTHER" id="PTHR34706">
    <property type="entry name" value="SLR1338 PROTEIN"/>
    <property type="match status" value="1"/>
</dbReference>
<organism evidence="4 5">
    <name type="scientific">Ramalina farinacea</name>
    <dbReference type="NCBI Taxonomy" id="258253"/>
    <lineage>
        <taxon>Eukaryota</taxon>
        <taxon>Fungi</taxon>
        <taxon>Dikarya</taxon>
        <taxon>Ascomycota</taxon>
        <taxon>Pezizomycotina</taxon>
        <taxon>Lecanoromycetes</taxon>
        <taxon>OSLEUM clade</taxon>
        <taxon>Lecanoromycetidae</taxon>
        <taxon>Lecanorales</taxon>
        <taxon>Lecanorineae</taxon>
        <taxon>Ramalinaceae</taxon>
        <taxon>Ramalina</taxon>
    </lineage>
</organism>
<evidence type="ECO:0000313" key="4">
    <source>
        <dbReference type="EMBL" id="MDI1492643.1"/>
    </source>
</evidence>
<evidence type="ECO:0000256" key="1">
    <source>
        <dbReference type="SAM" id="MobiDB-lite"/>
    </source>
</evidence>
<comment type="caution">
    <text evidence="4">The sequence shown here is derived from an EMBL/GenBank/DDBJ whole genome shotgun (WGS) entry which is preliminary data.</text>
</comment>
<dbReference type="Pfam" id="PF00069">
    <property type="entry name" value="Pkinase"/>
    <property type="match status" value="1"/>
</dbReference>
<accession>A0AA43QU34</accession>
<dbReference type="PANTHER" id="PTHR34706:SF1">
    <property type="entry name" value="VWFA DOMAIN-CONTAINING PROTEIN"/>
    <property type="match status" value="1"/>
</dbReference>
<dbReference type="GO" id="GO:0004672">
    <property type="term" value="F:protein kinase activity"/>
    <property type="evidence" value="ECO:0007669"/>
    <property type="project" value="InterPro"/>
</dbReference>
<dbReference type="InterPro" id="IPR011009">
    <property type="entry name" value="Kinase-like_dom_sf"/>
</dbReference>
<sequence length="996" mass="113539">MPTTATLDHHDKHLKDFRDQLAACTRTAVCGRKFVLVNKFQDWLRSKDEHNVTNVQLQLETAYRNRRKANVPIPDSVFAPDKYCCLLVFCTLHTIDCGYLIDVFKKVGKNDGMLPMTLDTLQNVFSRAHVSDAKSLADRFFEIQYQFCPARFQYQVECEWEEVHIVVPIYSKSPINTGGTAQLWHIDVSEESIDEALKGVSAGSRFNYGSAKDPEWVRKSSRYEFALKTYAPGARQMYENEKDAFNQLKGQKGVVKWLGCFTKAEPHHGPLQRSDAENIKSQQNATCNMLLEFGEVDLTGYFFRRLIPVLPEEIEEFWRNLFRIANAVEEIHNFKDQKTNAEEHYGWHTDIKPDNILVVEDTVNRSAKFKLADPGFAKFIRKAVHKGKEMPKAKLWGGTVTYGAPEYPGRSESKVTQAIDIWSLGCVFSIAATWVVLDYSGVEIFNKVRQMALRDIARQERTDMHFEEGQPDPEEVNPDEFHDGQQALVVVKAWHDHIRRLPKTDRITAKVLDLVDQSMLCGLAEDRIDAKKLCNELKEILILGGSPPKNQVPGAIVDYLKEIDKDATKQIAKMRHSNTAGIRSAMPTDPSVSESPRAELTRRPLKTTHRQSVWRDRNAHRESIVTARASSPPASRPGTGPHTRSEGYHGRSHSHELVSTTPTRRIHSRRSSRNPPENVFQARDAIEKRESAKAKSDGNKKKKISLPMPIHRGAHSKNSKIQKDALLTEYFKNRDIMFLVDNAISMLDHWYEVTYLLETLVRKARGQDTDGMDLHFTNGSLNLEGNDNATAFVDKMHEARPQQAVRTDMVKSLSEILDNYLTQVEHAKSNPRSTAKDVTLVVLTDGLWEGNRKKEAVRDKIKEFLMRLAQLGRNFKFRPFSIEFVQLGSDEEANARLRYLDRFLKFEQRDNPEKAAIFQDMIDMEPSWGDVNKMLLGSFVEEYDEEDESESEEDEGDTRSLVHSPSDVSAGSNAPREASPDLKGAQIQLGRMQYQD</sequence>
<feature type="compositionally biased region" description="Polar residues" evidence="1">
    <location>
        <begin position="961"/>
        <end position="972"/>
    </location>
</feature>
<feature type="domain" description="Protein kinase" evidence="2">
    <location>
        <begin position="194"/>
        <end position="542"/>
    </location>
</feature>
<feature type="compositionally biased region" description="Basic and acidic residues" evidence="1">
    <location>
        <begin position="613"/>
        <end position="623"/>
    </location>
</feature>
<evidence type="ECO:0000313" key="5">
    <source>
        <dbReference type="Proteomes" id="UP001161017"/>
    </source>
</evidence>
<evidence type="ECO:0000259" key="3">
    <source>
        <dbReference type="PROSITE" id="PS50234"/>
    </source>
</evidence>